<evidence type="ECO:0000256" key="1">
    <source>
        <dbReference type="SAM" id="MobiDB-lite"/>
    </source>
</evidence>
<name>A0AAQ3L2S3_9LILI</name>
<keyword evidence="3" id="KW-1185">Reference proteome</keyword>
<evidence type="ECO:0000313" key="3">
    <source>
        <dbReference type="Proteomes" id="UP001327560"/>
    </source>
</evidence>
<dbReference type="Proteomes" id="UP001327560">
    <property type="component" value="Chromosome 9"/>
</dbReference>
<dbReference type="PANTHER" id="PTHR34807">
    <property type="entry name" value="OS08G0270800 PROTEIN"/>
    <property type="match status" value="1"/>
</dbReference>
<gene>
    <name evidence="2" type="ORF">Cni_G28470</name>
</gene>
<dbReference type="EMBL" id="CP136898">
    <property type="protein sequence ID" value="WOL19668.1"/>
    <property type="molecule type" value="Genomic_DNA"/>
</dbReference>
<dbReference type="PANTHER" id="PTHR34807:SF3">
    <property type="entry name" value="OS08G0270800 PROTEIN"/>
    <property type="match status" value="1"/>
</dbReference>
<protein>
    <submittedName>
        <fullName evidence="2">Uncharacterized protein</fullName>
    </submittedName>
</protein>
<dbReference type="AlphaFoldDB" id="A0AAQ3L2S3"/>
<proteinExistence type="predicted"/>
<accession>A0AAQ3L2S3</accession>
<evidence type="ECO:0000313" key="2">
    <source>
        <dbReference type="EMBL" id="WOL19668.1"/>
    </source>
</evidence>
<reference evidence="2 3" key="1">
    <citation type="submission" date="2023-10" db="EMBL/GenBank/DDBJ databases">
        <title>Chromosome-scale genome assembly provides insights into flower coloration mechanisms of Canna indica.</title>
        <authorList>
            <person name="Li C."/>
        </authorList>
    </citation>
    <scope>NUCLEOTIDE SEQUENCE [LARGE SCALE GENOMIC DNA]</scope>
    <source>
        <tissue evidence="2">Flower</tissue>
    </source>
</reference>
<organism evidence="2 3">
    <name type="scientific">Canna indica</name>
    <name type="common">Indian-shot</name>
    <dbReference type="NCBI Taxonomy" id="4628"/>
    <lineage>
        <taxon>Eukaryota</taxon>
        <taxon>Viridiplantae</taxon>
        <taxon>Streptophyta</taxon>
        <taxon>Embryophyta</taxon>
        <taxon>Tracheophyta</taxon>
        <taxon>Spermatophyta</taxon>
        <taxon>Magnoliopsida</taxon>
        <taxon>Liliopsida</taxon>
        <taxon>Zingiberales</taxon>
        <taxon>Cannaceae</taxon>
        <taxon>Canna</taxon>
    </lineage>
</organism>
<sequence length="204" mass="23081">MGKKARKVSMESSPSAAGYAHGEDARARLRYQYLLQDYEELLKETEAKKRKLQESKQKKPKLLGEVKFLRRRFKSLLQNPSQTNLYRLKKQIHKTPVPSAAIVQPAKLHAPNGVLVKGKNQIVAPAAKPRTSMLLDLNQISLPSGEEMESEMQMEPPRADTLKRCSINGGQNEQKLTICRDVGNNSNRVGKRKIRWQDPVALKV</sequence>
<feature type="region of interest" description="Disordered" evidence="1">
    <location>
        <begin position="1"/>
        <end position="22"/>
    </location>
</feature>